<organism evidence="2 3">
    <name type="scientific">Novacetimonas pomaceti</name>
    <dbReference type="NCBI Taxonomy" id="2021998"/>
    <lineage>
        <taxon>Bacteria</taxon>
        <taxon>Pseudomonadati</taxon>
        <taxon>Pseudomonadota</taxon>
        <taxon>Alphaproteobacteria</taxon>
        <taxon>Acetobacterales</taxon>
        <taxon>Acetobacteraceae</taxon>
        <taxon>Novacetimonas</taxon>
    </lineage>
</organism>
<dbReference type="RefSeq" id="WP_110526939.1">
    <property type="nucleotide sequence ID" value="NZ_NOXG01000002.1"/>
</dbReference>
<dbReference type="InterPro" id="IPR036291">
    <property type="entry name" value="NAD(P)-bd_dom_sf"/>
</dbReference>
<dbReference type="PANTHER" id="PTHR12126:SF11">
    <property type="entry name" value="NADH DEHYDROGENASE [UBIQUINONE] 1 ALPHA SUBCOMPLEX SUBUNIT 9, MITOCHONDRIAL"/>
    <property type="match status" value="1"/>
</dbReference>
<proteinExistence type="predicted"/>
<dbReference type="Pfam" id="PF01370">
    <property type="entry name" value="Epimerase"/>
    <property type="match status" value="1"/>
</dbReference>
<dbReference type="InterPro" id="IPR051207">
    <property type="entry name" value="ComplexI_NDUFA9_subunit"/>
</dbReference>
<dbReference type="InterPro" id="IPR001509">
    <property type="entry name" value="Epimerase_deHydtase"/>
</dbReference>
<dbReference type="Proteomes" id="UP000247609">
    <property type="component" value="Unassembled WGS sequence"/>
</dbReference>
<dbReference type="PANTHER" id="PTHR12126">
    <property type="entry name" value="NADH-UBIQUINONE OXIDOREDUCTASE 39 KDA SUBUNIT-RELATED"/>
    <property type="match status" value="1"/>
</dbReference>
<accession>A0A318QGQ6</accession>
<dbReference type="AlphaFoldDB" id="A0A318QGQ6"/>
<dbReference type="GO" id="GO:0044877">
    <property type="term" value="F:protein-containing complex binding"/>
    <property type="evidence" value="ECO:0007669"/>
    <property type="project" value="TreeGrafter"/>
</dbReference>
<gene>
    <name evidence="2" type="ORF">CFR71_03315</name>
</gene>
<comment type="caution">
    <text evidence="2">The sequence shown here is derived from an EMBL/GenBank/DDBJ whole genome shotgun (WGS) entry which is preliminary data.</text>
</comment>
<evidence type="ECO:0000313" key="2">
    <source>
        <dbReference type="EMBL" id="PYD76562.1"/>
    </source>
</evidence>
<dbReference type="EMBL" id="NOXG01000002">
    <property type="protein sequence ID" value="PYD76562.1"/>
    <property type="molecule type" value="Genomic_DNA"/>
</dbReference>
<reference evidence="2 3" key="1">
    <citation type="submission" date="2017-07" db="EMBL/GenBank/DDBJ databases">
        <title>A draft genome sequence of Komagataeibacter sp. T5K1.</title>
        <authorList>
            <person name="Skraban J."/>
            <person name="Cleenwerck I."/>
            <person name="Vandamme P."/>
            <person name="Trcek J."/>
        </authorList>
    </citation>
    <scope>NUCLEOTIDE SEQUENCE [LARGE SCALE GENOMIC DNA]</scope>
    <source>
        <strain evidence="2 3">T5K1</strain>
    </source>
</reference>
<dbReference type="FunFam" id="3.40.50.720:FF:000702">
    <property type="entry name" value="NADH dehydrogenase (Ubiquinone)"/>
    <property type="match status" value="1"/>
</dbReference>
<dbReference type="SUPFAM" id="SSF51735">
    <property type="entry name" value="NAD(P)-binding Rossmann-fold domains"/>
    <property type="match status" value="1"/>
</dbReference>
<evidence type="ECO:0000313" key="3">
    <source>
        <dbReference type="Proteomes" id="UP000247609"/>
    </source>
</evidence>
<protein>
    <submittedName>
        <fullName evidence="2">Complex I NDUFA9 subunit family protein</fullName>
    </submittedName>
</protein>
<evidence type="ECO:0000259" key="1">
    <source>
        <dbReference type="Pfam" id="PF01370"/>
    </source>
</evidence>
<dbReference type="CDD" id="cd05271">
    <property type="entry name" value="NDUFA9_like_SDR_a"/>
    <property type="match status" value="1"/>
</dbReference>
<dbReference type="Gene3D" id="3.40.50.720">
    <property type="entry name" value="NAD(P)-binding Rossmann-like Domain"/>
    <property type="match status" value="1"/>
</dbReference>
<feature type="domain" description="NAD-dependent epimerase/dehydratase" evidence="1">
    <location>
        <begin position="8"/>
        <end position="215"/>
    </location>
</feature>
<sequence length="307" mass="32993">MGIRRVATVFGGTGFVGRHLVGRLARDGYVVRVASRRPDRAAQMRPMGDVGQIVPIYASVLEERSSVAAIEGSDLVVNLVGILAPGRHASFTAVHVEGAGRVARLCASAGVGALVHMSAIGAAAGSVSAYGRSKGLGEAEVIRHMAEAVIVRPSIIFGAEDHFTNMFGRMARYLPVLPVYGAATRFQPVYVGDVAEAIRRIARDSHTAGDIFELGGPRVWRMEDMVRWIADAAGHPRPVLPVPMWLARIQALFLEHLPGRVLTRDQLSMLCSDNVVGEGMRGFDLLGITPVSLEMMAAQYLARFRSG</sequence>
<name>A0A318QGQ6_9PROT</name>